<dbReference type="Gene3D" id="1.10.510.10">
    <property type="entry name" value="Transferase(Phosphotransferase) domain 1"/>
    <property type="match status" value="1"/>
</dbReference>
<evidence type="ECO:0000313" key="2">
    <source>
        <dbReference type="EMBL" id="QRD03453.1"/>
    </source>
</evidence>
<gene>
    <name evidence="2" type="ORF">JI435_102380</name>
</gene>
<dbReference type="PANTHER" id="PTHR24359:SF1">
    <property type="entry name" value="INHIBITOR OF NUCLEAR FACTOR KAPPA-B KINASE EPSILON SUBUNIT HOMOLOG 1-RELATED"/>
    <property type="match status" value="1"/>
</dbReference>
<evidence type="ECO:0000259" key="1">
    <source>
        <dbReference type="PROSITE" id="PS50011"/>
    </source>
</evidence>
<reference evidence="3" key="1">
    <citation type="journal article" date="2021" name="BMC Genomics">
        <title>Chromosome-level genome assembly and manually-curated proteome of model necrotroph Parastagonospora nodorum Sn15 reveals a genome-wide trove of candidate effector homologs, and redundancy of virulence-related functions within an accessory chromosome.</title>
        <authorList>
            <person name="Bertazzoni S."/>
            <person name="Jones D.A.B."/>
            <person name="Phan H.T."/>
            <person name="Tan K.-C."/>
            <person name="Hane J.K."/>
        </authorList>
    </citation>
    <scope>NUCLEOTIDE SEQUENCE [LARGE SCALE GENOMIC DNA]</scope>
    <source>
        <strain evidence="3">SN15 / ATCC MYA-4574 / FGSC 10173)</strain>
    </source>
</reference>
<dbReference type="SUPFAM" id="SSF56112">
    <property type="entry name" value="Protein kinase-like (PK-like)"/>
    <property type="match status" value="1"/>
</dbReference>
<dbReference type="Pfam" id="PF00069">
    <property type="entry name" value="Pkinase"/>
    <property type="match status" value="1"/>
</dbReference>
<dbReference type="GO" id="GO:0005524">
    <property type="term" value="F:ATP binding"/>
    <property type="evidence" value="ECO:0007669"/>
    <property type="project" value="InterPro"/>
</dbReference>
<dbReference type="PANTHER" id="PTHR24359">
    <property type="entry name" value="SERINE/THREONINE-PROTEIN KINASE SBK1"/>
    <property type="match status" value="1"/>
</dbReference>
<dbReference type="InterPro" id="IPR011009">
    <property type="entry name" value="Kinase-like_dom_sf"/>
</dbReference>
<dbReference type="OMA" id="YSIFMPL"/>
<dbReference type="OrthoDB" id="5986190at2759"/>
<dbReference type="EMBL" id="CP069037">
    <property type="protein sequence ID" value="QRD03453.1"/>
    <property type="molecule type" value="Genomic_DNA"/>
</dbReference>
<protein>
    <recommendedName>
        <fullName evidence="1">Protein kinase domain-containing protein</fullName>
    </recommendedName>
</protein>
<proteinExistence type="predicted"/>
<dbReference type="SMART" id="SM00220">
    <property type="entry name" value="S_TKc"/>
    <property type="match status" value="1"/>
</dbReference>
<dbReference type="InterPro" id="IPR000719">
    <property type="entry name" value="Prot_kinase_dom"/>
</dbReference>
<sequence>MARTTGKSFKDVRRSLYTALITHAYIPMVDIDGLVTEDVERRFFPEGTAEKVLTSEALTRLFTTISSTEHTSNLRLQPSELAKLVESRKLHVFLAILITSNCDLDGFSAFTTNLLAPDPWNNLTGELQLPTEDGNRLQDILEDDVAADNFLQKQHEFFAAVIEKNKEIKGRFRRLPYVREKLIGQGSFGKIYDVSISPHHFKSGPMLNEGEYRIARKDFELNAEEKSHEKERDVLRDIVRNAKSHNNIMKSLGSLENGSIYSLFMPLAACDLKQYMQRNPAAPSLPQQKASLVHCAVGLAGAIAYLHEELESPMYEKLSCFHMDLKPQNILIVIDPESQEPSWKLSDFNMSRVKMKRKPFVDQLSLRRSSTFSDNVYEINKLFKRRIPDVASASSADYTIGRRGTGTYLAPEACVDGHPVQAESDTWSLGCVISVVFSYLHGGQAAVEEYSELRGKKDGVDRFFSFSGGNGQHKLSDVHVSEAVKNWHKHLRMKTRQERPNESEAFEALLSFLDRRVLVIDPKARRETTANDIRSKLIEAFDVFHNLEERGPTSPVSPGSRFNVPILKRWSKRRQSEAEAQSQDWKIPLSTAVKTCAFGPNAEPLVCMTDITLTVYSLEHVLLPNGSSSFNKDLIVYGEVSPQDKRRHWIPNIGVSSRYIVAATDYKEFDCYFYQITQPGNHNSEVELVAHWELKMPRIQKLAISPDARYVAFVLFGGFTQKEKCSLYITKLDLHYDADQESKYISIASSSSGSSTSPNSPLGRPIDLPCAAEDVCELTFSDVNGLYVVTKPKQHDEMTENTMHVYAWSVQNSGRTPLAPSPIKHDGKDDILQGLYTCFAPYNHDMAFIVVSQEKRVVIRAWEFERYTQSNARGFRLLKILMNKDDHETLAFGTREAHNELQLLTFLTAETRDELKIKSGKKLPGMTHQSKFVPCINTSLTGTLAQRHLLIAVMEGFAVRIVRVDFDT</sequence>
<accession>A0A7U2I819</accession>
<feature type="domain" description="Protein kinase" evidence="1">
    <location>
        <begin position="177"/>
        <end position="513"/>
    </location>
</feature>
<dbReference type="VEuPathDB" id="FungiDB:JI435_102380"/>
<name>A0A7U2I819_PHANO</name>
<keyword evidence="3" id="KW-1185">Reference proteome</keyword>
<evidence type="ECO:0000313" key="3">
    <source>
        <dbReference type="Proteomes" id="UP000663193"/>
    </source>
</evidence>
<dbReference type="GO" id="GO:0004672">
    <property type="term" value="F:protein kinase activity"/>
    <property type="evidence" value="ECO:0007669"/>
    <property type="project" value="InterPro"/>
</dbReference>
<dbReference type="AlphaFoldDB" id="A0A7U2I819"/>
<dbReference type="Proteomes" id="UP000663193">
    <property type="component" value="Chromosome 15"/>
</dbReference>
<dbReference type="PROSITE" id="PS00108">
    <property type="entry name" value="PROTEIN_KINASE_ST"/>
    <property type="match status" value="1"/>
</dbReference>
<organism evidence="2 3">
    <name type="scientific">Phaeosphaeria nodorum (strain SN15 / ATCC MYA-4574 / FGSC 10173)</name>
    <name type="common">Glume blotch fungus</name>
    <name type="synonym">Parastagonospora nodorum</name>
    <dbReference type="NCBI Taxonomy" id="321614"/>
    <lineage>
        <taxon>Eukaryota</taxon>
        <taxon>Fungi</taxon>
        <taxon>Dikarya</taxon>
        <taxon>Ascomycota</taxon>
        <taxon>Pezizomycotina</taxon>
        <taxon>Dothideomycetes</taxon>
        <taxon>Pleosporomycetidae</taxon>
        <taxon>Pleosporales</taxon>
        <taxon>Pleosporineae</taxon>
        <taxon>Phaeosphaeriaceae</taxon>
        <taxon>Parastagonospora</taxon>
    </lineage>
</organism>
<dbReference type="PROSITE" id="PS50011">
    <property type="entry name" value="PROTEIN_KINASE_DOM"/>
    <property type="match status" value="1"/>
</dbReference>
<dbReference type="InterPro" id="IPR008271">
    <property type="entry name" value="Ser/Thr_kinase_AS"/>
</dbReference>